<proteinExistence type="predicted"/>
<name>A0A9P3UQM0_LYOSH</name>
<evidence type="ECO:0000313" key="2">
    <source>
        <dbReference type="EMBL" id="GLB41798.1"/>
    </source>
</evidence>
<evidence type="ECO:0000256" key="1">
    <source>
        <dbReference type="SAM" id="MobiDB-lite"/>
    </source>
</evidence>
<evidence type="ECO:0000313" key="3">
    <source>
        <dbReference type="Proteomes" id="UP001063166"/>
    </source>
</evidence>
<dbReference type="EMBL" id="BRPK01000010">
    <property type="protein sequence ID" value="GLB41798.1"/>
    <property type="molecule type" value="Genomic_DNA"/>
</dbReference>
<dbReference type="AlphaFoldDB" id="A0A9P3UQM0"/>
<sequence>MAMPLFLPRFQTTGSWLVIRGKRHLAVGLSVFGCGMDHRKYFLEVKHSSLQKGERANSKSEHRSTSRSAAQPPRLKAPFVNGLGHLDSAAAA</sequence>
<organism evidence="2 3">
    <name type="scientific">Lyophyllum shimeji</name>
    <name type="common">Hon-shimeji</name>
    <name type="synonym">Tricholoma shimeji</name>
    <dbReference type="NCBI Taxonomy" id="47721"/>
    <lineage>
        <taxon>Eukaryota</taxon>
        <taxon>Fungi</taxon>
        <taxon>Dikarya</taxon>
        <taxon>Basidiomycota</taxon>
        <taxon>Agaricomycotina</taxon>
        <taxon>Agaricomycetes</taxon>
        <taxon>Agaricomycetidae</taxon>
        <taxon>Agaricales</taxon>
        <taxon>Tricholomatineae</taxon>
        <taxon>Lyophyllaceae</taxon>
        <taxon>Lyophyllum</taxon>
    </lineage>
</organism>
<feature type="region of interest" description="Disordered" evidence="1">
    <location>
        <begin position="49"/>
        <end position="92"/>
    </location>
</feature>
<comment type="caution">
    <text evidence="2">The sequence shown here is derived from an EMBL/GenBank/DDBJ whole genome shotgun (WGS) entry which is preliminary data.</text>
</comment>
<gene>
    <name evidence="2" type="ORF">LshimejAT787_1003980</name>
</gene>
<accession>A0A9P3UQM0</accession>
<feature type="compositionally biased region" description="Basic and acidic residues" evidence="1">
    <location>
        <begin position="49"/>
        <end position="64"/>
    </location>
</feature>
<keyword evidence="3" id="KW-1185">Reference proteome</keyword>
<dbReference type="Proteomes" id="UP001063166">
    <property type="component" value="Unassembled WGS sequence"/>
</dbReference>
<reference evidence="2" key="1">
    <citation type="submission" date="2022-07" db="EMBL/GenBank/DDBJ databases">
        <title>The genome of Lyophyllum shimeji provides insight into the initial evolution of ectomycorrhizal fungal genome.</title>
        <authorList>
            <person name="Kobayashi Y."/>
            <person name="Shibata T."/>
            <person name="Hirakawa H."/>
            <person name="Shigenobu S."/>
            <person name="Nishiyama T."/>
            <person name="Yamada A."/>
            <person name="Hasebe M."/>
            <person name="Kawaguchi M."/>
        </authorList>
    </citation>
    <scope>NUCLEOTIDE SEQUENCE</scope>
    <source>
        <strain evidence="2">AT787</strain>
    </source>
</reference>
<protein>
    <submittedName>
        <fullName evidence="2">Uncharacterized protein</fullName>
    </submittedName>
</protein>